<dbReference type="InterPro" id="IPR000477">
    <property type="entry name" value="RT_dom"/>
</dbReference>
<dbReference type="EMBL" id="JAACJM010000119">
    <property type="protein sequence ID" value="KAF5344742.1"/>
    <property type="molecule type" value="Genomic_DNA"/>
</dbReference>
<dbReference type="PANTHER" id="PTHR47027:SF20">
    <property type="entry name" value="REVERSE TRANSCRIPTASE-LIKE PROTEIN WITH RNA-DIRECTED DNA POLYMERASE DOMAIN"/>
    <property type="match status" value="1"/>
</dbReference>
<name>A0A8H5FQ54_9AGAR</name>
<sequence>MFSQLTKAAKLGHLIPPYQNRFHARHQTHNNAFILRSLIECACDHSETLYVAFVNISNTFPSTNHSALWNCLEDLGLTGMYYDWLRSLYSNMCYRLILGEQSSEDFKAGSGVLIRDPVSPMLWNLYLSTFSLPPHKHDIALNGTTISHLEHANDMVIISRSPTGLQHHLDALQLWCYNNFLTLSPSKSEVMIFGNICPHVSEVNIIKYITSDLDLSAPPQFTINGHTLRLTNHFKYVGITFCSVKKDIFTVVYNNKLKATTISSHGILGTEHLVGRGHLPPKSAKHLYTALVDCHLIFGCEIVLNITDSAAHHLEKVQHAFFCHILGLSSNSILTPLYTETGICPIHIC</sequence>
<gene>
    <name evidence="2" type="ORF">D9758_015291</name>
</gene>
<organism evidence="2 3">
    <name type="scientific">Tetrapyrgos nigripes</name>
    <dbReference type="NCBI Taxonomy" id="182062"/>
    <lineage>
        <taxon>Eukaryota</taxon>
        <taxon>Fungi</taxon>
        <taxon>Dikarya</taxon>
        <taxon>Basidiomycota</taxon>
        <taxon>Agaricomycotina</taxon>
        <taxon>Agaricomycetes</taxon>
        <taxon>Agaricomycetidae</taxon>
        <taxon>Agaricales</taxon>
        <taxon>Marasmiineae</taxon>
        <taxon>Marasmiaceae</taxon>
        <taxon>Tetrapyrgos</taxon>
    </lineage>
</organism>
<evidence type="ECO:0000259" key="1">
    <source>
        <dbReference type="Pfam" id="PF00078"/>
    </source>
</evidence>
<reference evidence="2 3" key="1">
    <citation type="journal article" date="2020" name="ISME J.">
        <title>Uncovering the hidden diversity of litter-decomposition mechanisms in mushroom-forming fungi.</title>
        <authorList>
            <person name="Floudas D."/>
            <person name="Bentzer J."/>
            <person name="Ahren D."/>
            <person name="Johansson T."/>
            <person name="Persson P."/>
            <person name="Tunlid A."/>
        </authorList>
    </citation>
    <scope>NUCLEOTIDE SEQUENCE [LARGE SCALE GENOMIC DNA]</scope>
    <source>
        <strain evidence="2 3">CBS 291.85</strain>
    </source>
</reference>
<keyword evidence="3" id="KW-1185">Reference proteome</keyword>
<proteinExistence type="predicted"/>
<dbReference type="OrthoDB" id="3240817at2759"/>
<dbReference type="Proteomes" id="UP000559256">
    <property type="component" value="Unassembled WGS sequence"/>
</dbReference>
<evidence type="ECO:0000313" key="2">
    <source>
        <dbReference type="EMBL" id="KAF5344742.1"/>
    </source>
</evidence>
<accession>A0A8H5FQ54</accession>
<feature type="domain" description="Reverse transcriptase" evidence="1">
    <location>
        <begin position="11"/>
        <end position="240"/>
    </location>
</feature>
<dbReference type="PANTHER" id="PTHR47027">
    <property type="entry name" value="REVERSE TRANSCRIPTASE DOMAIN-CONTAINING PROTEIN"/>
    <property type="match status" value="1"/>
</dbReference>
<evidence type="ECO:0000313" key="3">
    <source>
        <dbReference type="Proteomes" id="UP000559256"/>
    </source>
</evidence>
<comment type="caution">
    <text evidence="2">The sequence shown here is derived from an EMBL/GenBank/DDBJ whole genome shotgun (WGS) entry which is preliminary data.</text>
</comment>
<protein>
    <recommendedName>
        <fullName evidence="1">Reverse transcriptase domain-containing protein</fullName>
    </recommendedName>
</protein>
<dbReference type="Pfam" id="PF00078">
    <property type="entry name" value="RVT_1"/>
    <property type="match status" value="1"/>
</dbReference>
<dbReference type="AlphaFoldDB" id="A0A8H5FQ54"/>